<keyword evidence="2" id="KW-1133">Transmembrane helix</keyword>
<protein>
    <submittedName>
        <fullName evidence="3">Uncharacterized protein</fullName>
    </submittedName>
</protein>
<accession>A0A7K0K000</accession>
<dbReference type="RefSeq" id="WP_154542862.1">
    <property type="nucleotide sequence ID" value="NZ_VUMY01000001.1"/>
</dbReference>
<keyword evidence="2" id="KW-0812">Transmembrane</keyword>
<evidence type="ECO:0000313" key="3">
    <source>
        <dbReference type="EMBL" id="MST48837.1"/>
    </source>
</evidence>
<gene>
    <name evidence="3" type="ORF">FYJ63_00955</name>
</gene>
<evidence type="ECO:0000256" key="2">
    <source>
        <dbReference type="SAM" id="Phobius"/>
    </source>
</evidence>
<dbReference type="EMBL" id="VUMY01000001">
    <property type="protein sequence ID" value="MST48837.1"/>
    <property type="molecule type" value="Genomic_DNA"/>
</dbReference>
<dbReference type="AlphaFoldDB" id="A0A7K0K000"/>
<name>A0A7K0K000_9ACTO</name>
<keyword evidence="2" id="KW-0472">Membrane</keyword>
<sequence length="106" mass="12061">MTWLGIVWLCLAIFAVAMLVLTLIWLFFKGRALYRAVSAIEFPESSETISEPRPPRAPGPTGDPSTLTSARVAHQDVKLQRRLNREKRLERAQGRWADYGLVELPR</sequence>
<evidence type="ECO:0000313" key="4">
    <source>
        <dbReference type="Proteomes" id="UP000442535"/>
    </source>
</evidence>
<evidence type="ECO:0000256" key="1">
    <source>
        <dbReference type="SAM" id="MobiDB-lite"/>
    </source>
</evidence>
<feature type="region of interest" description="Disordered" evidence="1">
    <location>
        <begin position="43"/>
        <end position="69"/>
    </location>
</feature>
<dbReference type="Proteomes" id="UP000442535">
    <property type="component" value="Unassembled WGS sequence"/>
</dbReference>
<comment type="caution">
    <text evidence="3">The sequence shown here is derived from an EMBL/GenBank/DDBJ whole genome shotgun (WGS) entry which is preliminary data.</text>
</comment>
<keyword evidence="4" id="KW-1185">Reference proteome</keyword>
<proteinExistence type="predicted"/>
<organism evidence="3 4">
    <name type="scientific">Mobiluncus porci</name>
    <dbReference type="NCBI Taxonomy" id="2652278"/>
    <lineage>
        <taxon>Bacteria</taxon>
        <taxon>Bacillati</taxon>
        <taxon>Actinomycetota</taxon>
        <taxon>Actinomycetes</taxon>
        <taxon>Actinomycetales</taxon>
        <taxon>Actinomycetaceae</taxon>
        <taxon>Mobiluncus</taxon>
    </lineage>
</organism>
<feature type="transmembrane region" description="Helical" evidence="2">
    <location>
        <begin position="6"/>
        <end position="28"/>
    </location>
</feature>
<reference evidence="3 4" key="1">
    <citation type="submission" date="2019-08" db="EMBL/GenBank/DDBJ databases">
        <title>In-depth cultivation of the pig gut microbiome towards novel bacterial diversity and tailored functional studies.</title>
        <authorList>
            <person name="Wylensek D."/>
            <person name="Hitch T.C.A."/>
            <person name="Clavel T."/>
        </authorList>
    </citation>
    <scope>NUCLEOTIDE SEQUENCE [LARGE SCALE GENOMIC DNA]</scope>
    <source>
        <strain evidence="3 4">RF-GAM-744-WT-7</strain>
    </source>
</reference>